<reference evidence="7 8" key="1">
    <citation type="submission" date="2019-06" db="EMBL/GenBank/DDBJ databases">
        <title>Nitrosomonas stercoris KYUHI-S whole genome shotgun sequence.</title>
        <authorList>
            <person name="Nakagawa T."/>
            <person name="Tsuchiya Y."/>
            <person name="Takahashi R."/>
        </authorList>
    </citation>
    <scope>NUCLEOTIDE SEQUENCE [LARGE SCALE GENOMIC DNA]</scope>
    <source>
        <strain evidence="7 8">KYUHI-S</strain>
    </source>
</reference>
<comment type="subcellular location">
    <subcellularLocation>
        <location evidence="5">Cytoplasm</location>
    </subcellularLocation>
</comment>
<organism evidence="7 8">
    <name type="scientific">Nitrosomonas stercoris</name>
    <dbReference type="NCBI Taxonomy" id="1444684"/>
    <lineage>
        <taxon>Bacteria</taxon>
        <taxon>Pseudomonadati</taxon>
        <taxon>Pseudomonadota</taxon>
        <taxon>Betaproteobacteria</taxon>
        <taxon>Nitrosomonadales</taxon>
        <taxon>Nitrosomonadaceae</taxon>
        <taxon>Nitrosomonas</taxon>
    </lineage>
</organism>
<dbReference type="EMBL" id="AP019755">
    <property type="protein sequence ID" value="BBL34252.1"/>
    <property type="molecule type" value="Genomic_DNA"/>
</dbReference>
<gene>
    <name evidence="5" type="primary">bioH</name>
    <name evidence="7" type="ORF">Nstercoris_00483</name>
</gene>
<comment type="pathway">
    <text evidence="5">Cofactor biosynthesis; biotin biosynthesis.</text>
</comment>
<feature type="binding site" evidence="5">
    <location>
        <begin position="81"/>
        <end position="82"/>
    </location>
    <ligand>
        <name>substrate</name>
    </ligand>
</feature>
<keyword evidence="1 5" id="KW-0719">Serine esterase</keyword>
<dbReference type="UniPathway" id="UPA00078"/>
<evidence type="ECO:0000256" key="4">
    <source>
        <dbReference type="ARBA" id="ARBA00022801"/>
    </source>
</evidence>
<sequence>MTQLHVEISGNGPDLVLLHGWAMHSGVWDNVAAPLSQHFRLHRIDLPGHGSSRACALTSLEQMVEQVIQHLPADCIVCGWSLGGQVAMRLAMQLPERIQQLVLVASTPCFVKRTDWAWGMEVATLNLFMKNLAHDYVQTLNRFLTLQVRGGEDQTRVLAQLRKSVLNDVPPEATTLQAGLKILQTSDLRAELKQIKQPVLLIHGQNDAIVPVEAAKWMQQQFSQAQLKLFSHCGHAPFFSFPEQFVSCFDVI</sequence>
<feature type="domain" description="AB hydrolase-1" evidence="6">
    <location>
        <begin position="15"/>
        <end position="240"/>
    </location>
</feature>
<keyword evidence="2 5" id="KW-0963">Cytoplasm</keyword>
<dbReference type="PANTHER" id="PTHR43798:SF31">
    <property type="entry name" value="AB HYDROLASE SUPERFAMILY PROTEIN YCLE"/>
    <property type="match status" value="1"/>
</dbReference>
<dbReference type="Gene3D" id="3.40.50.1820">
    <property type="entry name" value="alpha/beta hydrolase"/>
    <property type="match status" value="1"/>
</dbReference>
<evidence type="ECO:0000256" key="1">
    <source>
        <dbReference type="ARBA" id="ARBA00022487"/>
    </source>
</evidence>
<feature type="active site" evidence="5">
    <location>
        <position position="235"/>
    </location>
</feature>
<keyword evidence="4 5" id="KW-0378">Hydrolase</keyword>
<dbReference type="KEGG" id="nst:Nstercoris_00483"/>
<comment type="similarity">
    <text evidence="5">Belongs to the AB hydrolase superfamily. Carboxylesterase BioH family.</text>
</comment>
<feature type="binding site" evidence="5">
    <location>
        <position position="235"/>
    </location>
    <ligand>
        <name>substrate</name>
    </ligand>
</feature>
<accession>A0A4Y1YJG6</accession>
<dbReference type="InterPro" id="IPR010076">
    <property type="entry name" value="BioH"/>
</dbReference>
<dbReference type="NCBIfam" id="TIGR01738">
    <property type="entry name" value="bioH"/>
    <property type="match status" value="1"/>
</dbReference>
<dbReference type="InterPro" id="IPR029058">
    <property type="entry name" value="AB_hydrolase_fold"/>
</dbReference>
<comment type="catalytic activity">
    <reaction evidence="5">
        <text>6-carboxyhexanoyl-[ACP] methyl ester + H2O = 6-carboxyhexanoyl-[ACP] + methanol + H(+)</text>
        <dbReference type="Rhea" id="RHEA:42700"/>
        <dbReference type="Rhea" id="RHEA-COMP:9955"/>
        <dbReference type="Rhea" id="RHEA-COMP:10186"/>
        <dbReference type="ChEBI" id="CHEBI:15377"/>
        <dbReference type="ChEBI" id="CHEBI:15378"/>
        <dbReference type="ChEBI" id="CHEBI:17790"/>
        <dbReference type="ChEBI" id="CHEBI:78846"/>
        <dbReference type="ChEBI" id="CHEBI:82735"/>
        <dbReference type="EC" id="3.1.1.85"/>
    </reaction>
</comment>
<dbReference type="InterPro" id="IPR000073">
    <property type="entry name" value="AB_hydrolase_1"/>
</dbReference>
<dbReference type="GO" id="GO:0009102">
    <property type="term" value="P:biotin biosynthetic process"/>
    <property type="evidence" value="ECO:0007669"/>
    <property type="project" value="UniProtKB-UniRule"/>
</dbReference>
<keyword evidence="8" id="KW-1185">Reference proteome</keyword>
<dbReference type="GO" id="GO:0016020">
    <property type="term" value="C:membrane"/>
    <property type="evidence" value="ECO:0007669"/>
    <property type="project" value="TreeGrafter"/>
</dbReference>
<feature type="active site" description="Nucleophile" evidence="5">
    <location>
        <position position="81"/>
    </location>
</feature>
<comment type="function">
    <text evidence="5">The physiological role of BioH is to remove the methyl group introduced by BioC when the pimeloyl moiety is complete. It allows to synthesize pimeloyl-ACP via the fatty acid synthetic pathway through the hydrolysis of the ester bonds of pimeloyl-ACP esters.</text>
</comment>
<evidence type="ECO:0000259" key="6">
    <source>
        <dbReference type="Pfam" id="PF00561"/>
    </source>
</evidence>
<keyword evidence="3 5" id="KW-0093">Biotin biosynthesis</keyword>
<name>A0A4Y1YJG6_9PROT</name>
<dbReference type="PANTHER" id="PTHR43798">
    <property type="entry name" value="MONOACYLGLYCEROL LIPASE"/>
    <property type="match status" value="1"/>
</dbReference>
<feature type="binding site" evidence="5">
    <location>
        <position position="21"/>
    </location>
    <ligand>
        <name>substrate</name>
    </ligand>
</feature>
<evidence type="ECO:0000256" key="3">
    <source>
        <dbReference type="ARBA" id="ARBA00022756"/>
    </source>
</evidence>
<proteinExistence type="inferred from homology"/>
<dbReference type="GO" id="GO:0090499">
    <property type="term" value="F:pimelyl-[acyl-carrier protein] methyl ester esterase activity"/>
    <property type="evidence" value="ECO:0007669"/>
    <property type="project" value="UniProtKB-EC"/>
</dbReference>
<feature type="binding site" evidence="5">
    <location>
        <begin position="143"/>
        <end position="147"/>
    </location>
    <ligand>
        <name>substrate</name>
    </ligand>
</feature>
<dbReference type="InterPro" id="IPR050266">
    <property type="entry name" value="AB_hydrolase_sf"/>
</dbReference>
<dbReference type="GO" id="GO:0005737">
    <property type="term" value="C:cytoplasm"/>
    <property type="evidence" value="ECO:0007669"/>
    <property type="project" value="UniProtKB-SubCell"/>
</dbReference>
<evidence type="ECO:0000256" key="2">
    <source>
        <dbReference type="ARBA" id="ARBA00022490"/>
    </source>
</evidence>
<dbReference type="EC" id="3.1.1.85" evidence="5"/>
<feature type="active site" evidence="5">
    <location>
        <position position="207"/>
    </location>
</feature>
<evidence type="ECO:0000313" key="8">
    <source>
        <dbReference type="Proteomes" id="UP000316473"/>
    </source>
</evidence>
<evidence type="ECO:0000256" key="5">
    <source>
        <dbReference type="HAMAP-Rule" id="MF_01260"/>
    </source>
</evidence>
<evidence type="ECO:0000313" key="7">
    <source>
        <dbReference type="EMBL" id="BBL34252.1"/>
    </source>
</evidence>
<dbReference type="Pfam" id="PF00561">
    <property type="entry name" value="Abhydrolase_1"/>
    <property type="match status" value="1"/>
</dbReference>
<protein>
    <recommendedName>
        <fullName evidence="5">Pimeloyl-[acyl-carrier protein] methyl ester esterase</fullName>
        <ecNumber evidence="5">3.1.1.85</ecNumber>
    </recommendedName>
    <alternativeName>
        <fullName evidence="5">Biotin synthesis protein BioH</fullName>
    </alternativeName>
    <alternativeName>
        <fullName evidence="5">Carboxylesterase BioH</fullName>
    </alternativeName>
</protein>
<dbReference type="AlphaFoldDB" id="A0A4Y1YJG6"/>
<dbReference type="HAMAP" id="MF_01260">
    <property type="entry name" value="Carboxylester"/>
    <property type="match status" value="1"/>
</dbReference>
<comment type="subunit">
    <text evidence="5">Monomer.</text>
</comment>
<dbReference type="SUPFAM" id="SSF53474">
    <property type="entry name" value="alpha/beta-Hydrolases"/>
    <property type="match status" value="1"/>
</dbReference>
<dbReference type="Proteomes" id="UP000316473">
    <property type="component" value="Chromosome"/>
</dbReference>